<feature type="transmembrane region" description="Helical" evidence="2">
    <location>
        <begin position="64"/>
        <end position="87"/>
    </location>
</feature>
<proteinExistence type="predicted"/>
<protein>
    <submittedName>
        <fullName evidence="3">Uncharacterized protein</fullName>
    </submittedName>
</protein>
<feature type="transmembrane region" description="Helical" evidence="2">
    <location>
        <begin position="219"/>
        <end position="242"/>
    </location>
</feature>
<feature type="region of interest" description="Disordered" evidence="1">
    <location>
        <begin position="1"/>
        <end position="24"/>
    </location>
</feature>
<name>A0AAW0EPM9_9TRYP</name>
<evidence type="ECO:0000256" key="1">
    <source>
        <dbReference type="SAM" id="MobiDB-lite"/>
    </source>
</evidence>
<dbReference type="AlphaFoldDB" id="A0AAW0EPM9"/>
<feature type="transmembrane region" description="Helical" evidence="2">
    <location>
        <begin position="126"/>
        <end position="151"/>
    </location>
</feature>
<organism evidence="3 4">
    <name type="scientific">Novymonas esmeraldas</name>
    <dbReference type="NCBI Taxonomy" id="1808958"/>
    <lineage>
        <taxon>Eukaryota</taxon>
        <taxon>Discoba</taxon>
        <taxon>Euglenozoa</taxon>
        <taxon>Kinetoplastea</taxon>
        <taxon>Metakinetoplastina</taxon>
        <taxon>Trypanosomatida</taxon>
        <taxon>Trypanosomatidae</taxon>
        <taxon>Novymonas</taxon>
    </lineage>
</organism>
<evidence type="ECO:0000256" key="2">
    <source>
        <dbReference type="SAM" id="Phobius"/>
    </source>
</evidence>
<keyword evidence="2" id="KW-0812">Transmembrane</keyword>
<keyword evidence="2" id="KW-0472">Membrane</keyword>
<accession>A0AAW0EPM9</accession>
<gene>
    <name evidence="3" type="ORF">NESM_000547200</name>
</gene>
<feature type="transmembrane region" description="Helical" evidence="2">
    <location>
        <begin position="262"/>
        <end position="287"/>
    </location>
</feature>
<reference evidence="3 4" key="1">
    <citation type="journal article" date="2021" name="MBio">
        <title>A New Model Trypanosomatid, Novymonas esmeraldas: Genomic Perception of Its 'Candidatus Pandoraea novymonadis' Endosymbiont.</title>
        <authorList>
            <person name="Zakharova A."/>
            <person name="Saura A."/>
            <person name="Butenko A."/>
            <person name="Podesvova L."/>
            <person name="Warmusova S."/>
            <person name="Kostygov A.Y."/>
            <person name="Nenarokova A."/>
            <person name="Lukes J."/>
            <person name="Opperdoes F.R."/>
            <person name="Yurchenko V."/>
        </authorList>
    </citation>
    <scope>NUCLEOTIDE SEQUENCE [LARGE SCALE GENOMIC DNA]</scope>
    <source>
        <strain evidence="3 4">E262AT.01</strain>
    </source>
</reference>
<keyword evidence="4" id="KW-1185">Reference proteome</keyword>
<dbReference type="Proteomes" id="UP001430356">
    <property type="component" value="Unassembled WGS sequence"/>
</dbReference>
<dbReference type="EMBL" id="JAECZO010000069">
    <property type="protein sequence ID" value="KAK7196123.1"/>
    <property type="molecule type" value="Genomic_DNA"/>
</dbReference>
<sequence>MAGVPLPNSTPPCPPVAENRSGAIDDSTATAVGETLVVDAHRRHYLTVLPRYSCATADDYRRVLAWRIVLCVLTVVVLVLSVVGQVVPYVSRTCDRYGRCINTYDGTIKYGEWTETNSWTMYSIGLFPLSIVASCVAGVLVALTITFACLWSSDESQRCAEAAMNRRVLRLYGRVRGDTHVDQLSDFPYANRCVTNTGLVEHVPLEVREAARAKRDRDVGIAIFSLYIVYFGLDLTMVMFMFTTVPTSSYSYYNYYYSEDVGVQGAGVVVCTIALIIAVLAFVLVAIPQATDLSLCHPRQVTRCFLMLVHEDGDAIEDTALVAAARLLVERHDAVFSQRRHGAVGHPGESHVVFPEHPLQRHPAPRVDDEEMGAVRSGTESGSRGDYCYTSAL</sequence>
<evidence type="ECO:0000313" key="4">
    <source>
        <dbReference type="Proteomes" id="UP001430356"/>
    </source>
</evidence>
<feature type="region of interest" description="Disordered" evidence="1">
    <location>
        <begin position="360"/>
        <end position="385"/>
    </location>
</feature>
<evidence type="ECO:0000313" key="3">
    <source>
        <dbReference type="EMBL" id="KAK7196123.1"/>
    </source>
</evidence>
<comment type="caution">
    <text evidence="3">The sequence shown here is derived from an EMBL/GenBank/DDBJ whole genome shotgun (WGS) entry which is preliminary data.</text>
</comment>
<keyword evidence="2" id="KW-1133">Transmembrane helix</keyword>